<evidence type="ECO:0000313" key="3">
    <source>
        <dbReference type="Proteomes" id="UP000445309"/>
    </source>
</evidence>
<keyword evidence="1" id="KW-0472">Membrane</keyword>
<organism evidence="2 3">
    <name type="scientific">Chryseobacterium fistulae</name>
    <dbReference type="NCBI Taxonomy" id="2675058"/>
    <lineage>
        <taxon>Bacteria</taxon>
        <taxon>Pseudomonadati</taxon>
        <taxon>Bacteroidota</taxon>
        <taxon>Flavobacteriia</taxon>
        <taxon>Flavobacteriales</taxon>
        <taxon>Weeksellaceae</taxon>
        <taxon>Chryseobacterium group</taxon>
        <taxon>Chryseobacterium</taxon>
    </lineage>
</organism>
<dbReference type="Proteomes" id="UP000445309">
    <property type="component" value="Unassembled WGS sequence"/>
</dbReference>
<reference evidence="2 3" key="1">
    <citation type="submission" date="2020-01" db="EMBL/GenBank/DDBJ databases">
        <authorList>
            <person name="Rodrigo-Torres L."/>
            <person name="Arahal R. D."/>
            <person name="Lucena T."/>
        </authorList>
    </citation>
    <scope>NUCLEOTIDE SEQUENCE [LARGE SCALE GENOMIC DNA]</scope>
    <source>
        <strain evidence="2 3">CECT 9393</strain>
    </source>
</reference>
<protein>
    <recommendedName>
        <fullName evidence="4">Bacteriocin</fullName>
    </recommendedName>
</protein>
<gene>
    <name evidence="2" type="ORF">CHRY9393_03194</name>
</gene>
<evidence type="ECO:0000313" key="2">
    <source>
        <dbReference type="EMBL" id="CAA7392474.1"/>
    </source>
</evidence>
<keyword evidence="3" id="KW-1185">Reference proteome</keyword>
<accession>A0A6N4XSP2</accession>
<dbReference type="AlphaFoldDB" id="A0A6N4XSP2"/>
<dbReference type="EMBL" id="CACVBY010000110">
    <property type="protein sequence ID" value="CAA7392474.1"/>
    <property type="molecule type" value="Genomic_DNA"/>
</dbReference>
<keyword evidence="1" id="KW-0812">Transmembrane</keyword>
<name>A0A6N4XSP2_9FLAO</name>
<dbReference type="RefSeq" id="WP_162074151.1">
    <property type="nucleotide sequence ID" value="NZ_CACVBY010000110.1"/>
</dbReference>
<keyword evidence="1" id="KW-1133">Transmembrane helix</keyword>
<sequence>MKNLKFKMLTSNELIEINGGESGDNFWYDVGYAVGTSVIVNGNAMLYAAVHIKKMLK</sequence>
<proteinExistence type="predicted"/>
<evidence type="ECO:0000256" key="1">
    <source>
        <dbReference type="SAM" id="Phobius"/>
    </source>
</evidence>
<feature type="transmembrane region" description="Helical" evidence="1">
    <location>
        <begin position="30"/>
        <end position="50"/>
    </location>
</feature>
<evidence type="ECO:0008006" key="4">
    <source>
        <dbReference type="Google" id="ProtNLM"/>
    </source>
</evidence>